<dbReference type="PROSITE" id="PS51257">
    <property type="entry name" value="PROKAR_LIPOPROTEIN"/>
    <property type="match status" value="1"/>
</dbReference>
<dbReference type="Pfam" id="PF01979">
    <property type="entry name" value="Amidohydro_1"/>
    <property type="match status" value="1"/>
</dbReference>
<evidence type="ECO:0000313" key="3">
    <source>
        <dbReference type="EMBL" id="QCX38030.1"/>
    </source>
</evidence>
<dbReference type="OrthoDB" id="9775607at2"/>
<dbReference type="GO" id="GO:0016811">
    <property type="term" value="F:hydrolase activity, acting on carbon-nitrogen (but not peptide) bonds, in linear amides"/>
    <property type="evidence" value="ECO:0007669"/>
    <property type="project" value="InterPro"/>
</dbReference>
<dbReference type="InterPro" id="IPR032466">
    <property type="entry name" value="Metal_Hydrolase"/>
</dbReference>
<dbReference type="EMBL" id="CP040749">
    <property type="protein sequence ID" value="QCX38030.1"/>
    <property type="molecule type" value="Genomic_DNA"/>
</dbReference>
<dbReference type="Proteomes" id="UP000306229">
    <property type="component" value="Chromosome"/>
</dbReference>
<dbReference type="PANTHER" id="PTHR11647">
    <property type="entry name" value="HYDRANTOINASE/DIHYDROPYRIMIDINASE FAMILY MEMBER"/>
    <property type="match status" value="1"/>
</dbReference>
<gene>
    <name evidence="3" type="ORF">FF125_06155</name>
</gene>
<reference evidence="3 4" key="1">
    <citation type="submission" date="2019-05" db="EMBL/GenBank/DDBJ databases">
        <title>Algicella ahnfeltiae gen. nov., sp. nov., a novel marine bacterium of the family Flavobacteriaceae isolated from a red alga.</title>
        <authorList>
            <person name="Nedashkovskaya O.I."/>
            <person name="Kukhlevskiy A.D."/>
            <person name="Kim S.-G."/>
            <person name="Zhukova N.V."/>
            <person name="Mikhailov V.V."/>
        </authorList>
    </citation>
    <scope>NUCLEOTIDE SEQUENCE [LARGE SCALE GENOMIC DNA]</scope>
    <source>
        <strain evidence="3 4">10Alg115</strain>
    </source>
</reference>
<dbReference type="KEGG" id="fbe:FF125_06155"/>
<keyword evidence="3" id="KW-0378">Hydrolase</keyword>
<dbReference type="SUPFAM" id="SSF51556">
    <property type="entry name" value="Metallo-dependent hydrolases"/>
    <property type="match status" value="1"/>
</dbReference>
<accession>A0A5B7TP90</accession>
<evidence type="ECO:0000259" key="2">
    <source>
        <dbReference type="Pfam" id="PF01979"/>
    </source>
</evidence>
<proteinExistence type="predicted"/>
<evidence type="ECO:0000313" key="4">
    <source>
        <dbReference type="Proteomes" id="UP000306229"/>
    </source>
</evidence>
<evidence type="ECO:0000256" key="1">
    <source>
        <dbReference type="ARBA" id="ARBA00001947"/>
    </source>
</evidence>
<dbReference type="Gene3D" id="2.30.40.10">
    <property type="entry name" value="Urease, subunit C, domain 1"/>
    <property type="match status" value="1"/>
</dbReference>
<dbReference type="InterPro" id="IPR006680">
    <property type="entry name" value="Amidohydro-rel"/>
</dbReference>
<dbReference type="PANTHER" id="PTHR11647:SF1">
    <property type="entry name" value="COLLAPSIN RESPONSE MEDIATOR PROTEIN"/>
    <property type="match status" value="1"/>
</dbReference>
<sequence>MKTSSSKYFLLAFILLFITVTSCKNEKIKSEKESQIERQETVVQPNINAVDVAIINGTIIDGSGKPAYTSTIYINGDSIVYIGNLTNPELKIGKTIDAKGKTVSPGFIDLHAHGNPLSTPDFENFLAMGVTSIVLGQDGSSTNSKDLKGYLDNVNEQNLGVNIIEFVGHGTLRNLAGIGVKSKINEVQLEKLKSLLKERLKYTFGLSTGLEYAPGLYAEESELVALAAIAGEQNKMVMSHMRNEDDDAVIESIKELSRQGSNARVHISHLKSVYGKGQERANEILDTIKKIRKSGIQITADMYPYMASYTGISIVFPDWSKTPQQFAIAKKNRRKELEDFIRNKVNLRNGPEATLLGSAPYTGKTLAEAAASKNKPFEQFLIDDLGPQGSSGAYFVMNKELQETFLKDPIIGICSDGSKTGHHPRGHGTFAKIIETYVVKDSILNLEEAVRKMTSYAAEILQLKKRGTLTIGNKADILIFDPKNIKAPADYVNPHQLATGFDQVLVNGKLVRDHGKLAVELSGKVLLPE</sequence>
<dbReference type="Gene3D" id="3.20.20.140">
    <property type="entry name" value="Metal-dependent hydrolases"/>
    <property type="match status" value="1"/>
</dbReference>
<dbReference type="InterPro" id="IPR023100">
    <property type="entry name" value="D-aminoacylase_insert_dom_sf"/>
</dbReference>
<name>A0A5B7TP90_9FLAO</name>
<protein>
    <submittedName>
        <fullName evidence="3">Amidohydrolase family protein</fullName>
    </submittedName>
</protein>
<feature type="domain" description="Amidohydrolase-related" evidence="2">
    <location>
        <begin position="102"/>
        <end position="511"/>
    </location>
</feature>
<keyword evidence="4" id="KW-1185">Reference proteome</keyword>
<dbReference type="InterPro" id="IPR011059">
    <property type="entry name" value="Metal-dep_hydrolase_composite"/>
</dbReference>
<dbReference type="RefSeq" id="WP_138948941.1">
    <property type="nucleotide sequence ID" value="NZ_CP040749.1"/>
</dbReference>
<organism evidence="3 4">
    <name type="scientific">Aureibaculum algae</name>
    <dbReference type="NCBI Taxonomy" id="2584122"/>
    <lineage>
        <taxon>Bacteria</taxon>
        <taxon>Pseudomonadati</taxon>
        <taxon>Bacteroidota</taxon>
        <taxon>Flavobacteriia</taxon>
        <taxon>Flavobacteriales</taxon>
        <taxon>Flavobacteriaceae</taxon>
        <taxon>Aureibaculum</taxon>
    </lineage>
</organism>
<dbReference type="InterPro" id="IPR050378">
    <property type="entry name" value="Metallo-dep_Hydrolases_sf"/>
</dbReference>
<dbReference type="Gene3D" id="3.30.1490.130">
    <property type="entry name" value="D-aminoacylase. Domain 3"/>
    <property type="match status" value="1"/>
</dbReference>
<dbReference type="SUPFAM" id="SSF51338">
    <property type="entry name" value="Composite domain of metallo-dependent hydrolases"/>
    <property type="match status" value="1"/>
</dbReference>
<dbReference type="AlphaFoldDB" id="A0A5B7TP90"/>
<comment type="cofactor">
    <cofactor evidence="1">
        <name>Zn(2+)</name>
        <dbReference type="ChEBI" id="CHEBI:29105"/>
    </cofactor>
</comment>